<comment type="caution">
    <text evidence="2">The sequence shown here is derived from an EMBL/GenBank/DDBJ whole genome shotgun (WGS) entry which is preliminary data.</text>
</comment>
<dbReference type="Proteomes" id="UP001596036">
    <property type="component" value="Unassembled WGS sequence"/>
</dbReference>
<evidence type="ECO:0000256" key="1">
    <source>
        <dbReference type="SAM" id="Coils"/>
    </source>
</evidence>
<keyword evidence="3" id="KW-1185">Reference proteome</keyword>
<name>A0ABW0SP35_9GAMM</name>
<sequence length="141" mass="15878">MLEQDFNAAIDRLLAGKPRNRKLRDLADSGRLSITFANVALEAERSRSLIAHKNCAYQEVRSRIVALMESASRADGNTTQDKIAKLRLEVAHLKEQLAAALDVQVESLLARERAEREANKWRQAFKRLKDDVKGIAVLRNA</sequence>
<protein>
    <recommendedName>
        <fullName evidence="4">KfrA N-terminal DNA-binding domain-containing protein</fullName>
    </recommendedName>
</protein>
<evidence type="ECO:0000313" key="3">
    <source>
        <dbReference type="Proteomes" id="UP001596036"/>
    </source>
</evidence>
<evidence type="ECO:0000313" key="2">
    <source>
        <dbReference type="EMBL" id="MFC5570818.1"/>
    </source>
</evidence>
<keyword evidence="1" id="KW-0175">Coiled coil</keyword>
<accession>A0ABW0SP35</accession>
<feature type="coiled-coil region" evidence="1">
    <location>
        <begin position="83"/>
        <end position="131"/>
    </location>
</feature>
<dbReference type="EMBL" id="JBHSNM010000004">
    <property type="protein sequence ID" value="MFC5570818.1"/>
    <property type="molecule type" value="Genomic_DNA"/>
</dbReference>
<organism evidence="2 3">
    <name type="scientific">Lysobacter yangpyeongensis</name>
    <dbReference type="NCBI Taxonomy" id="346182"/>
    <lineage>
        <taxon>Bacteria</taxon>
        <taxon>Pseudomonadati</taxon>
        <taxon>Pseudomonadota</taxon>
        <taxon>Gammaproteobacteria</taxon>
        <taxon>Lysobacterales</taxon>
        <taxon>Lysobacteraceae</taxon>
        <taxon>Lysobacter</taxon>
    </lineage>
</organism>
<evidence type="ECO:0008006" key="4">
    <source>
        <dbReference type="Google" id="ProtNLM"/>
    </source>
</evidence>
<reference evidence="3" key="1">
    <citation type="journal article" date="2019" name="Int. J. Syst. Evol. Microbiol.">
        <title>The Global Catalogue of Microorganisms (GCM) 10K type strain sequencing project: providing services to taxonomists for standard genome sequencing and annotation.</title>
        <authorList>
            <consortium name="The Broad Institute Genomics Platform"/>
            <consortium name="The Broad Institute Genome Sequencing Center for Infectious Disease"/>
            <person name="Wu L."/>
            <person name="Ma J."/>
        </authorList>
    </citation>
    <scope>NUCLEOTIDE SEQUENCE [LARGE SCALE GENOMIC DNA]</scope>
    <source>
        <strain evidence="3">KACC 11407</strain>
    </source>
</reference>
<proteinExistence type="predicted"/>
<dbReference type="RefSeq" id="WP_386755298.1">
    <property type="nucleotide sequence ID" value="NZ_JBHSNM010000004.1"/>
</dbReference>
<gene>
    <name evidence="2" type="ORF">ACFPN1_12180</name>
</gene>